<evidence type="ECO:0000313" key="1">
    <source>
        <dbReference type="EMBL" id="OIQ79988.1"/>
    </source>
</evidence>
<dbReference type="AlphaFoldDB" id="A0A1J5QJ40"/>
<sequence length="47" mass="5306">MSDKAIYGEKTDFSISVMDDVYSTLKKVEPVLYPKKVVEAVKSLPKK</sequence>
<name>A0A1J5QJ40_9ZZZZ</name>
<accession>A0A1J5QJ40</accession>
<organism evidence="1">
    <name type="scientific">mine drainage metagenome</name>
    <dbReference type="NCBI Taxonomy" id="410659"/>
    <lineage>
        <taxon>unclassified sequences</taxon>
        <taxon>metagenomes</taxon>
        <taxon>ecological metagenomes</taxon>
    </lineage>
</organism>
<proteinExistence type="predicted"/>
<protein>
    <submittedName>
        <fullName evidence="1">Uncharacterized protein</fullName>
    </submittedName>
</protein>
<dbReference type="EMBL" id="MLJW01001126">
    <property type="protein sequence ID" value="OIQ79988.1"/>
    <property type="molecule type" value="Genomic_DNA"/>
</dbReference>
<comment type="caution">
    <text evidence="1">The sequence shown here is derived from an EMBL/GenBank/DDBJ whole genome shotgun (WGS) entry which is preliminary data.</text>
</comment>
<gene>
    <name evidence="1" type="ORF">GALL_382600</name>
</gene>
<reference evidence="1" key="1">
    <citation type="submission" date="2016-10" db="EMBL/GenBank/DDBJ databases">
        <title>Sequence of Gallionella enrichment culture.</title>
        <authorList>
            <person name="Poehlein A."/>
            <person name="Muehling M."/>
            <person name="Daniel R."/>
        </authorList>
    </citation>
    <scope>NUCLEOTIDE SEQUENCE</scope>
</reference>